<feature type="transmembrane region" description="Helical" evidence="1">
    <location>
        <begin position="67"/>
        <end position="88"/>
    </location>
</feature>
<feature type="transmembrane region" description="Helical" evidence="1">
    <location>
        <begin position="17"/>
        <end position="35"/>
    </location>
</feature>
<keyword evidence="1" id="KW-1133">Transmembrane helix</keyword>
<protein>
    <submittedName>
        <fullName evidence="2">Uncharacterized protein</fullName>
    </submittedName>
</protein>
<keyword evidence="3" id="KW-1185">Reference proteome</keyword>
<dbReference type="Proteomes" id="UP000252004">
    <property type="component" value="Chromosome"/>
</dbReference>
<sequence length="268" mass="29260">MITGILSEVGRHVSTRWFRSVLLPGLLLVLVAAAGRRLGHGHALDAGQLTAWADGWAGRWRGRPARAVLDAVLLLAAAGTAGTAAGVLGRALERFWLQPWETGARRRRRKVLREAGRRGGDVVEAYLPRRHTWMSDRVRLTEARIRAQYWFDAAAAWPRVWLLVADEVRQPVVAARTVFAEAAVLTGWGLLYLLLGAWWWPALAIGGCVAVAGWLRSRAALEEFATLIEAVLDLHHRALAESLGVATGPAAVTEEEGRAVDDILRKGG</sequence>
<evidence type="ECO:0000313" key="2">
    <source>
        <dbReference type="EMBL" id="AXE23981.1"/>
    </source>
</evidence>
<dbReference type="EMBL" id="CP030862">
    <property type="protein sequence ID" value="AXE23981.1"/>
    <property type="molecule type" value="Genomic_DNA"/>
</dbReference>
<accession>A0A344TZB0</accession>
<dbReference type="RefSeq" id="WP_114055161.1">
    <property type="nucleotide sequence ID" value="NZ_CP030862.1"/>
</dbReference>
<dbReference type="AlphaFoldDB" id="A0A344TZB0"/>
<proteinExistence type="predicted"/>
<evidence type="ECO:0000313" key="3">
    <source>
        <dbReference type="Proteomes" id="UP000252004"/>
    </source>
</evidence>
<reference evidence="2 3" key="1">
    <citation type="submission" date="2018-01" db="EMBL/GenBank/DDBJ databases">
        <title>Draft genome Sequence of streptomyces globosus LZH-48.</title>
        <authorList>
            <person name="Ran K."/>
            <person name="Li Z."/>
            <person name="Wei S."/>
            <person name="Dong R."/>
        </authorList>
    </citation>
    <scope>NUCLEOTIDE SEQUENCE [LARGE SCALE GENOMIC DNA]</scope>
    <source>
        <strain evidence="2 3">LZH-48</strain>
    </source>
</reference>
<dbReference type="OrthoDB" id="529448at2"/>
<keyword evidence="1" id="KW-0812">Transmembrane</keyword>
<evidence type="ECO:0000256" key="1">
    <source>
        <dbReference type="SAM" id="Phobius"/>
    </source>
</evidence>
<dbReference type="KEGG" id="sgz:C0216_11375"/>
<keyword evidence="1" id="KW-0472">Membrane</keyword>
<organism evidence="2 3">
    <name type="scientific">Streptomyces globosus</name>
    <dbReference type="NCBI Taxonomy" id="68209"/>
    <lineage>
        <taxon>Bacteria</taxon>
        <taxon>Bacillati</taxon>
        <taxon>Actinomycetota</taxon>
        <taxon>Actinomycetes</taxon>
        <taxon>Kitasatosporales</taxon>
        <taxon>Streptomycetaceae</taxon>
        <taxon>Streptomyces</taxon>
    </lineage>
</organism>
<name>A0A344TZB0_9ACTN</name>
<gene>
    <name evidence="2" type="ORF">C0216_11375</name>
</gene>